<dbReference type="PANTHER" id="PTHR28630:SF3">
    <property type="entry name" value="PEROXIREDOXIN-LIKE 2C"/>
    <property type="match status" value="1"/>
</dbReference>
<evidence type="ECO:0000313" key="2">
    <source>
        <dbReference type="Proteomes" id="UP000318138"/>
    </source>
</evidence>
<protein>
    <submittedName>
        <fullName evidence="1">Redoxin domain-containing protein</fullName>
    </submittedName>
</protein>
<name>A0A859FK75_9BACI</name>
<sequence length="152" mass="17267">MCREHLAQLRENYHDFKDAGIEIKVIVPSKGSYIAQFEEAFGAYPFAIYSDPSRKLYKEAGHKTMPKAKLLAMATLGAVTGKVKNFLPKEKAQKDFAMKSMKTQDVYIQGGTWLIDESQQVVWNWIDKDPTNHVTIPKLKLKAKEHLGIVVE</sequence>
<dbReference type="InterPro" id="IPR032801">
    <property type="entry name" value="PXL2A/B/C"/>
</dbReference>
<proteinExistence type="predicted"/>
<dbReference type="AlphaFoldDB" id="A0A859FK75"/>
<reference evidence="2" key="1">
    <citation type="submission" date="2019-07" db="EMBL/GenBank/DDBJ databases">
        <title>Bacillus alkalisoli sp. nov. isolated from saline soil.</title>
        <authorList>
            <person name="Sun J.-Q."/>
            <person name="Xu L."/>
        </authorList>
    </citation>
    <scope>NUCLEOTIDE SEQUENCE [LARGE SCALE GENOMIC DNA]</scope>
    <source>
        <strain evidence="2">M4U3P1</strain>
    </source>
</reference>
<dbReference type="EMBL" id="CP041372">
    <property type="protein sequence ID" value="QKS73176.1"/>
    <property type="molecule type" value="Genomic_DNA"/>
</dbReference>
<dbReference type="Gene3D" id="3.40.30.10">
    <property type="entry name" value="Glutaredoxin"/>
    <property type="match status" value="1"/>
</dbReference>
<accession>A0A859FK75</accession>
<dbReference type="RefSeq" id="WP_176011142.1">
    <property type="nucleotide sequence ID" value="NZ_CP041372.2"/>
</dbReference>
<keyword evidence="2" id="KW-1185">Reference proteome</keyword>
<dbReference type="Pfam" id="PF13911">
    <property type="entry name" value="AhpC-TSA_2"/>
    <property type="match status" value="1"/>
</dbReference>
<dbReference type="InterPro" id="IPR036249">
    <property type="entry name" value="Thioredoxin-like_sf"/>
</dbReference>
<gene>
    <name evidence="1" type="ORF">FLK61_26960</name>
</gene>
<dbReference type="Proteomes" id="UP000318138">
    <property type="component" value="Chromosome"/>
</dbReference>
<dbReference type="SUPFAM" id="SSF52833">
    <property type="entry name" value="Thioredoxin-like"/>
    <property type="match status" value="1"/>
</dbReference>
<evidence type="ECO:0000313" key="1">
    <source>
        <dbReference type="EMBL" id="QKS73176.1"/>
    </source>
</evidence>
<dbReference type="KEGG" id="psua:FLK61_26960"/>
<organism evidence="1 2">
    <name type="scientific">Paenalkalicoccus suaedae</name>
    <dbReference type="NCBI Taxonomy" id="2592382"/>
    <lineage>
        <taxon>Bacteria</taxon>
        <taxon>Bacillati</taxon>
        <taxon>Bacillota</taxon>
        <taxon>Bacilli</taxon>
        <taxon>Bacillales</taxon>
        <taxon>Bacillaceae</taxon>
        <taxon>Paenalkalicoccus</taxon>
    </lineage>
</organism>
<dbReference type="PANTHER" id="PTHR28630">
    <property type="match status" value="1"/>
</dbReference>